<protein>
    <submittedName>
        <fullName evidence="2">Glycosyl transferase</fullName>
    </submittedName>
</protein>
<organism evidence="2 3">
    <name type="scientific">Bifidobacterium canis</name>
    <dbReference type="NCBI Taxonomy" id="2610880"/>
    <lineage>
        <taxon>Bacteria</taxon>
        <taxon>Bacillati</taxon>
        <taxon>Actinomycetota</taxon>
        <taxon>Actinomycetes</taxon>
        <taxon>Bifidobacteriales</taxon>
        <taxon>Bifidobacteriaceae</taxon>
        <taxon>Bifidobacterium</taxon>
    </lineage>
</organism>
<dbReference type="GO" id="GO:0016740">
    <property type="term" value="F:transferase activity"/>
    <property type="evidence" value="ECO:0007669"/>
    <property type="project" value="UniProtKB-KW"/>
</dbReference>
<dbReference type="AlphaFoldDB" id="A0A7K1J5E9"/>
<dbReference type="InterPro" id="IPR025536">
    <property type="entry name" value="DUF4422"/>
</dbReference>
<dbReference type="Proteomes" id="UP000487882">
    <property type="component" value="Unassembled WGS sequence"/>
</dbReference>
<dbReference type="Pfam" id="PF14393">
    <property type="entry name" value="DUF4422"/>
    <property type="match status" value="1"/>
</dbReference>
<evidence type="ECO:0000313" key="2">
    <source>
        <dbReference type="EMBL" id="MUH59886.1"/>
    </source>
</evidence>
<keyword evidence="3" id="KW-1185">Reference proteome</keyword>
<evidence type="ECO:0000259" key="1">
    <source>
        <dbReference type="Pfam" id="PF14393"/>
    </source>
</evidence>
<reference evidence="2 3" key="1">
    <citation type="submission" date="2019-09" db="EMBL/GenBank/DDBJ databases">
        <title>Bifidobacterium canis sp. nov., isolated from the digestive tract of German Shepherd dog puppy.</title>
        <authorList>
            <person name="Bunesova V."/>
        </authorList>
    </citation>
    <scope>NUCLEOTIDE SEQUENCE [LARGE SCALE GENOMIC DNA]</scope>
    <source>
        <strain evidence="2 3">GSD1FS</strain>
    </source>
</reference>
<feature type="domain" description="DUF4422" evidence="1">
    <location>
        <begin position="2"/>
        <end position="77"/>
    </location>
</feature>
<accession>A0A7K1J5E9</accession>
<name>A0A7K1J5E9_9BIFI</name>
<proteinExistence type="predicted"/>
<dbReference type="EMBL" id="WNLP01000005">
    <property type="protein sequence ID" value="MUH59886.1"/>
    <property type="molecule type" value="Genomic_DNA"/>
</dbReference>
<sequence>MHPDYVAAWDTQMRSRSAHLFNMMVMDKAHFDAYCEWLFPILFELQKRLDPSQYSAFHARYPGRVSERLLDVWINTNHVAYAELPTTSPEPVNWVKKGGSFILSKLTGKNT</sequence>
<keyword evidence="2" id="KW-0808">Transferase</keyword>
<comment type="caution">
    <text evidence="2">The sequence shown here is derived from an EMBL/GenBank/DDBJ whole genome shotgun (WGS) entry which is preliminary data.</text>
</comment>
<gene>
    <name evidence="2" type="ORF">GSD1FS_1229</name>
</gene>
<evidence type="ECO:0000313" key="3">
    <source>
        <dbReference type="Proteomes" id="UP000487882"/>
    </source>
</evidence>